<keyword evidence="3" id="KW-0175">Coiled coil</keyword>
<dbReference type="AlphaFoldDB" id="A0A2S3HY87"/>
<evidence type="ECO:0000259" key="5">
    <source>
        <dbReference type="PROSITE" id="PS51649"/>
    </source>
</evidence>
<evidence type="ECO:0000256" key="3">
    <source>
        <dbReference type="SAM" id="Coils"/>
    </source>
</evidence>
<evidence type="ECO:0000256" key="2">
    <source>
        <dbReference type="PROSITE-ProRule" id="PRU00982"/>
    </source>
</evidence>
<dbReference type="GO" id="GO:0016567">
    <property type="term" value="P:protein ubiquitination"/>
    <property type="evidence" value="ECO:0007669"/>
    <property type="project" value="UniProtKB-UniPathway"/>
</dbReference>
<dbReference type="InterPro" id="IPR043454">
    <property type="entry name" value="NPH3/RPT2-like"/>
</dbReference>
<dbReference type="PROSITE" id="PS51649">
    <property type="entry name" value="NPH3"/>
    <property type="match status" value="1"/>
</dbReference>
<evidence type="ECO:0000313" key="6">
    <source>
        <dbReference type="EMBL" id="PAN32531.1"/>
    </source>
</evidence>
<sequence>MAASAAMYRRAHSDPTTSASPPLQHSLFFGPSAQGVRDTQVSEPAAAGTSPSCSPTTITTRSREERHTRYTSRGSSPSLRARALPAAMKSASQSQSPKTPSPRGGGGTAGAGAEHARSASEPWLAAAAAASASDDSCVNDVDTFARTVAAVKSKSASCARPDMLASVLSHYAAKWLPDVAPSASSPASSASGRFLPPESPTATWLKKRLLLESLVAALPPDPPAPGCSGAAAGDDGITCDFLLKLLRAGSMVGADAALLRDLEARAARRLDQATLGAVMIPAFGHAGGHAALLLDVPMVLRLVRGFLKEGAAASSSAASKASSAVGGGGAAAARVARLVDAYLAEAALEAGLRPAEFEELARAVPAHARPADDALYRAVDTYLKAHPNTSKEERKSLCRLIDARKLTAEAAAHAVQNERMPVRSVMQVLFSEHGKLNRLAELSASFSGPRSPNPALELPGRCPSKREVLAQHQEVRRLREDVARLQVQCNALQAQVDRLTSDRRRRGGGGFFKWSAFWFGGGMGADVARVDDSESGMERRTPAKGKKDSAASGTPNAKWRKSTS</sequence>
<dbReference type="InterPro" id="IPR027356">
    <property type="entry name" value="NPH3_dom"/>
</dbReference>
<feature type="compositionally biased region" description="Polar residues" evidence="4">
    <location>
        <begin position="14"/>
        <end position="23"/>
    </location>
</feature>
<dbReference type="Proteomes" id="UP000243499">
    <property type="component" value="Chromosome 5"/>
</dbReference>
<dbReference type="EMBL" id="CM008050">
    <property type="protein sequence ID" value="PAN32531.1"/>
    <property type="molecule type" value="Genomic_DNA"/>
</dbReference>
<dbReference type="Gramene" id="PAN32531">
    <property type="protein sequence ID" value="PAN32531"/>
    <property type="gene ID" value="PAHAL_5G494500"/>
</dbReference>
<reference evidence="6" key="1">
    <citation type="submission" date="2018-04" db="EMBL/GenBank/DDBJ databases">
        <title>WGS assembly of Panicum hallii.</title>
        <authorList>
            <person name="Lovell J."/>
            <person name="Jenkins J."/>
            <person name="Lowry D."/>
            <person name="Mamidi S."/>
            <person name="Sreedasyam A."/>
            <person name="Weng X."/>
            <person name="Barry K."/>
            <person name="Bonette J."/>
            <person name="Campitelli B."/>
            <person name="Daum C."/>
            <person name="Gordon S."/>
            <person name="Gould B."/>
            <person name="Lipzen A."/>
            <person name="Macqueen A."/>
            <person name="Palacio-Mejia J."/>
            <person name="Plott C."/>
            <person name="Shakirov E."/>
            <person name="Shu S."/>
            <person name="Yoshinaga Y."/>
            <person name="Zane M."/>
            <person name="Rokhsar D."/>
            <person name="Grimwood J."/>
            <person name="Schmutz J."/>
            <person name="Juenger T."/>
        </authorList>
    </citation>
    <scope>NUCLEOTIDE SEQUENCE [LARGE SCALE GENOMIC DNA]</scope>
    <source>
        <strain evidence="6">FIL2</strain>
    </source>
</reference>
<organism evidence="6">
    <name type="scientific">Panicum hallii</name>
    <dbReference type="NCBI Taxonomy" id="206008"/>
    <lineage>
        <taxon>Eukaryota</taxon>
        <taxon>Viridiplantae</taxon>
        <taxon>Streptophyta</taxon>
        <taxon>Embryophyta</taxon>
        <taxon>Tracheophyta</taxon>
        <taxon>Spermatophyta</taxon>
        <taxon>Magnoliopsida</taxon>
        <taxon>Liliopsida</taxon>
        <taxon>Poales</taxon>
        <taxon>Poaceae</taxon>
        <taxon>PACMAD clade</taxon>
        <taxon>Panicoideae</taxon>
        <taxon>Panicodae</taxon>
        <taxon>Paniceae</taxon>
        <taxon>Panicinae</taxon>
        <taxon>Panicum</taxon>
        <taxon>Panicum sect. Panicum</taxon>
    </lineage>
</organism>
<feature type="domain" description="NPH3" evidence="5">
    <location>
        <begin position="130"/>
        <end position="435"/>
    </location>
</feature>
<name>A0A2S3HY87_9POAL</name>
<feature type="region of interest" description="Disordered" evidence="4">
    <location>
        <begin position="528"/>
        <end position="564"/>
    </location>
</feature>
<feature type="compositionally biased region" description="Basic and acidic residues" evidence="4">
    <location>
        <begin position="528"/>
        <end position="549"/>
    </location>
</feature>
<proteinExistence type="inferred from homology"/>
<feature type="compositionally biased region" description="Low complexity" evidence="4">
    <location>
        <begin position="49"/>
        <end position="60"/>
    </location>
</feature>
<keyword evidence="1" id="KW-0833">Ubl conjugation pathway</keyword>
<gene>
    <name evidence="6" type="ORF">PAHAL_5G494500</name>
</gene>
<feature type="coiled-coil region" evidence="3">
    <location>
        <begin position="468"/>
        <end position="502"/>
    </location>
</feature>
<dbReference type="Pfam" id="PF03000">
    <property type="entry name" value="NPH3"/>
    <property type="match status" value="1"/>
</dbReference>
<comment type="similarity">
    <text evidence="2">Belongs to the NPH3 family.</text>
</comment>
<protein>
    <recommendedName>
        <fullName evidence="5">NPH3 domain-containing protein</fullName>
    </recommendedName>
</protein>
<dbReference type="UniPathway" id="UPA00143"/>
<dbReference type="PANTHER" id="PTHR32370">
    <property type="entry name" value="OS12G0117600 PROTEIN"/>
    <property type="match status" value="1"/>
</dbReference>
<feature type="region of interest" description="Disordered" evidence="4">
    <location>
        <begin position="1"/>
        <end position="119"/>
    </location>
</feature>
<evidence type="ECO:0000256" key="4">
    <source>
        <dbReference type="SAM" id="MobiDB-lite"/>
    </source>
</evidence>
<accession>A0A2S3HY87</accession>
<evidence type="ECO:0000256" key="1">
    <source>
        <dbReference type="ARBA" id="ARBA00022786"/>
    </source>
</evidence>